<evidence type="ECO:0000256" key="10">
    <source>
        <dbReference type="ARBA" id="ARBA00023014"/>
    </source>
</evidence>
<comment type="caution">
    <text evidence="18">The sequence shown here is derived from an EMBL/GenBank/DDBJ whole genome shotgun (WGS) entry which is preliminary data.</text>
</comment>
<dbReference type="Pfam" id="PF03460">
    <property type="entry name" value="NIR_SIR_ferr"/>
    <property type="match status" value="2"/>
</dbReference>
<protein>
    <recommendedName>
        <fullName evidence="15">Sulfite reductase [NADPH] hemoprotein beta-component</fullName>
        <shortName evidence="15">SiR-HP</shortName>
        <shortName evidence="15">SiRHP</shortName>
        <ecNumber evidence="15">1.8.1.2</ecNumber>
    </recommendedName>
</protein>
<keyword evidence="9 15" id="KW-0408">Iron</keyword>
<evidence type="ECO:0000256" key="11">
    <source>
        <dbReference type="ARBA" id="ARBA00023192"/>
    </source>
</evidence>
<evidence type="ECO:0000256" key="8">
    <source>
        <dbReference type="ARBA" id="ARBA00023002"/>
    </source>
</evidence>
<dbReference type="InterPro" id="IPR036136">
    <property type="entry name" value="Nit/Sulf_reduc_fer-like_dom_sf"/>
</dbReference>
<dbReference type="SUPFAM" id="SSF55124">
    <property type="entry name" value="Nitrite/Sulfite reductase N-terminal domain-like"/>
    <property type="match status" value="2"/>
</dbReference>
<evidence type="ECO:0000256" key="9">
    <source>
        <dbReference type="ARBA" id="ARBA00023004"/>
    </source>
</evidence>
<proteinExistence type="inferred from homology"/>
<dbReference type="Gene3D" id="3.30.413.10">
    <property type="entry name" value="Sulfite Reductase Hemoprotein, domain 1"/>
    <property type="match status" value="2"/>
</dbReference>
<evidence type="ECO:0000256" key="15">
    <source>
        <dbReference type="HAMAP-Rule" id="MF_01540"/>
    </source>
</evidence>
<evidence type="ECO:0000256" key="2">
    <source>
        <dbReference type="ARBA" id="ARBA00010429"/>
    </source>
</evidence>
<feature type="binding site" evidence="15">
    <location>
        <position position="428"/>
    </location>
    <ligand>
        <name>[4Fe-4S] cluster</name>
        <dbReference type="ChEBI" id="CHEBI:49883"/>
    </ligand>
</feature>
<comment type="cofactor">
    <cofactor evidence="15">
        <name>[4Fe-4S] cluster</name>
        <dbReference type="ChEBI" id="CHEBI:49883"/>
    </cofactor>
    <text evidence="15">Binds 1 [4Fe-4S] cluster per subunit.</text>
</comment>
<evidence type="ECO:0000313" key="19">
    <source>
        <dbReference type="Proteomes" id="UP000603141"/>
    </source>
</evidence>
<comment type="subunit">
    <text evidence="14 15">Alpha(8)-beta(8). The alpha component is a flavoprotein, the beta component is a hemoprotein.</text>
</comment>
<feature type="binding site" description="axial binding residue" evidence="15">
    <location>
        <position position="477"/>
    </location>
    <ligand>
        <name>siroheme</name>
        <dbReference type="ChEBI" id="CHEBI:60052"/>
    </ligand>
    <ligandPart>
        <name>Fe</name>
        <dbReference type="ChEBI" id="CHEBI:18248"/>
    </ligandPart>
</feature>
<dbReference type="InterPro" id="IPR045169">
    <property type="entry name" value="NO2/SO3_Rdtase_4Fe4S_prot"/>
</dbReference>
<evidence type="ECO:0000256" key="13">
    <source>
        <dbReference type="ARBA" id="ARBA00057160"/>
    </source>
</evidence>
<comment type="catalytic activity">
    <reaction evidence="12 15">
        <text>hydrogen sulfide + 3 NADP(+) + 3 H2O = sulfite + 3 NADPH + 4 H(+)</text>
        <dbReference type="Rhea" id="RHEA:13801"/>
        <dbReference type="ChEBI" id="CHEBI:15377"/>
        <dbReference type="ChEBI" id="CHEBI:15378"/>
        <dbReference type="ChEBI" id="CHEBI:17359"/>
        <dbReference type="ChEBI" id="CHEBI:29919"/>
        <dbReference type="ChEBI" id="CHEBI:57783"/>
        <dbReference type="ChEBI" id="CHEBI:58349"/>
        <dbReference type="EC" id="1.8.1.2"/>
    </reaction>
</comment>
<evidence type="ECO:0000259" key="17">
    <source>
        <dbReference type="Pfam" id="PF03460"/>
    </source>
</evidence>
<keyword evidence="5 15" id="KW-0349">Heme</keyword>
<evidence type="ECO:0000313" key="18">
    <source>
        <dbReference type="EMBL" id="MBK1882983.1"/>
    </source>
</evidence>
<keyword evidence="19" id="KW-1185">Reference proteome</keyword>
<dbReference type="GO" id="GO:0009337">
    <property type="term" value="C:sulfite reductase complex (NADPH)"/>
    <property type="evidence" value="ECO:0007669"/>
    <property type="project" value="InterPro"/>
</dbReference>
<dbReference type="GO" id="GO:0000103">
    <property type="term" value="P:sulfate assimilation"/>
    <property type="evidence" value="ECO:0007669"/>
    <property type="project" value="UniProtKB-UniRule"/>
</dbReference>
<feature type="binding site" evidence="15">
    <location>
        <position position="473"/>
    </location>
    <ligand>
        <name>[4Fe-4S] cluster</name>
        <dbReference type="ChEBI" id="CHEBI:49883"/>
    </ligand>
</feature>
<reference evidence="18" key="1">
    <citation type="submission" date="2021-01" db="EMBL/GenBank/DDBJ databases">
        <title>Modified the classification status of verrucomicrobia.</title>
        <authorList>
            <person name="Feng X."/>
        </authorList>
    </citation>
    <scope>NUCLEOTIDE SEQUENCE</scope>
    <source>
        <strain evidence="18">KCTC 22041</strain>
    </source>
</reference>
<dbReference type="GO" id="GO:0050311">
    <property type="term" value="F:sulfite reductase (ferredoxin) activity"/>
    <property type="evidence" value="ECO:0007669"/>
    <property type="project" value="TreeGrafter"/>
</dbReference>
<keyword evidence="6 15" id="KW-0479">Metal-binding</keyword>
<dbReference type="AlphaFoldDB" id="A0A934VWM9"/>
<dbReference type="PANTHER" id="PTHR11493:SF47">
    <property type="entry name" value="SULFITE REDUCTASE [NADPH] SUBUNIT BETA"/>
    <property type="match status" value="1"/>
</dbReference>
<dbReference type="InterPro" id="IPR006067">
    <property type="entry name" value="NO2/SO3_Rdtase_4Fe4S_dom"/>
</dbReference>
<comment type="pathway">
    <text evidence="1 15">Sulfur metabolism; hydrogen sulfide biosynthesis; hydrogen sulfide from sulfite (NADPH route): step 1/1.</text>
</comment>
<comment type="function">
    <text evidence="13 15">Component of the sulfite reductase complex that catalyzes the 6-electron reduction of sulfite to sulfide. This is one of several activities required for the biosynthesis of L-cysteine from sulfate.</text>
</comment>
<dbReference type="PANTHER" id="PTHR11493">
    <property type="entry name" value="SULFITE REDUCTASE [NADPH] SUBUNIT BETA-RELATED"/>
    <property type="match status" value="1"/>
</dbReference>
<evidence type="ECO:0000256" key="5">
    <source>
        <dbReference type="ARBA" id="ARBA00022617"/>
    </source>
</evidence>
<evidence type="ECO:0000256" key="14">
    <source>
        <dbReference type="ARBA" id="ARBA00062253"/>
    </source>
</evidence>
<dbReference type="GO" id="GO:0051539">
    <property type="term" value="F:4 iron, 4 sulfur cluster binding"/>
    <property type="evidence" value="ECO:0007669"/>
    <property type="project" value="UniProtKB-KW"/>
</dbReference>
<dbReference type="NCBIfam" id="TIGR02041">
    <property type="entry name" value="CysI"/>
    <property type="match status" value="1"/>
</dbReference>
<feature type="binding site" evidence="15">
    <location>
        <position position="477"/>
    </location>
    <ligand>
        <name>[4Fe-4S] cluster</name>
        <dbReference type="ChEBI" id="CHEBI:49883"/>
    </ligand>
</feature>
<dbReference type="PROSITE" id="PS00365">
    <property type="entry name" value="NIR_SIR"/>
    <property type="match status" value="1"/>
</dbReference>
<feature type="binding site" evidence="15">
    <location>
        <position position="434"/>
    </location>
    <ligand>
        <name>[4Fe-4S] cluster</name>
        <dbReference type="ChEBI" id="CHEBI:49883"/>
    </ligand>
</feature>
<feature type="domain" description="Nitrite/sulphite reductase 4Fe-4S" evidence="16">
    <location>
        <begin position="167"/>
        <end position="320"/>
    </location>
</feature>
<dbReference type="Pfam" id="PF01077">
    <property type="entry name" value="NIR_SIR"/>
    <property type="match status" value="1"/>
</dbReference>
<dbReference type="GO" id="GO:0070814">
    <property type="term" value="P:hydrogen sulfide biosynthetic process"/>
    <property type="evidence" value="ECO:0007669"/>
    <property type="project" value="UniProtKB-UniRule"/>
</dbReference>
<keyword evidence="11 15" id="KW-0198">Cysteine biosynthesis</keyword>
<dbReference type="HAMAP" id="MF_01540">
    <property type="entry name" value="CysI"/>
    <property type="match status" value="1"/>
</dbReference>
<dbReference type="GO" id="GO:0046872">
    <property type="term" value="F:metal ion binding"/>
    <property type="evidence" value="ECO:0007669"/>
    <property type="project" value="UniProtKB-KW"/>
</dbReference>
<sequence length="573" mass="64008">MSEKKLAANEGIKIRSNYLRGTITEGLADLSTGSMSEDDQQLLKFHGTYQQDDRDLRAGRRKHRLDKAYSFMIRIRVPGGVATPQQWLETDRIATQFANGTIKLTTRQAFQFHGIIKSNLKRSIAEINQAAMDTIAACGDVNRNVMCNPNPYLSSVHAQALKIAQDISTHLTPQTKAYHEIWLDGEKIESSEEDHEPIYGKTYLPRKFKITVAVPPSNDVDIFANCLSFIAIAEEGQVVGYNVAVGGGMGSTHGDEATYPRLADVIGFCTPEQVVDVAEKVVMIQRDFGDRTNRKHARFKYTVDDHGADWILAKLNEYLGYELQPVREYVFTDNGDRFGWVEDERGQFHYTMFVEGGRVLDTDDYPMRTGLREIAKHHQGDFRLTANQNLIIANVSPESRPEIEKLLEQYGIKGSHLRSGLRLSSIACVALPTCGLALAESERYLPKLITNLEETIEDAGLRHDSITIRMTGCPNGCGRPFISEIGFVGRGPERYNVYLGGGHAGQRLNKLYRQDVAAGEIQQLLSPILHRYAKERNEGEHFGDFVIRSGYVAATKQGGDFHSNIKSDAYASA</sequence>
<dbReference type="Proteomes" id="UP000603141">
    <property type="component" value="Unassembled WGS sequence"/>
</dbReference>
<gene>
    <name evidence="15" type="primary">cysI</name>
    <name evidence="18" type="ORF">JIN85_11190</name>
</gene>
<feature type="domain" description="Nitrite/Sulfite reductase ferredoxin-like" evidence="17">
    <location>
        <begin position="69"/>
        <end position="129"/>
    </location>
</feature>
<comment type="cofactor">
    <cofactor evidence="15">
        <name>siroheme</name>
        <dbReference type="ChEBI" id="CHEBI:60052"/>
    </cofactor>
    <text evidence="15">Binds 1 siroheme per subunit.</text>
</comment>
<dbReference type="EC" id="1.8.1.2" evidence="15"/>
<dbReference type="InterPro" id="IPR045854">
    <property type="entry name" value="NO2/SO3_Rdtase_4Fe4S_sf"/>
</dbReference>
<evidence type="ECO:0000256" key="6">
    <source>
        <dbReference type="ARBA" id="ARBA00022723"/>
    </source>
</evidence>
<evidence type="ECO:0000256" key="3">
    <source>
        <dbReference type="ARBA" id="ARBA00022485"/>
    </source>
</evidence>
<evidence type="ECO:0000256" key="1">
    <source>
        <dbReference type="ARBA" id="ARBA00004774"/>
    </source>
</evidence>
<dbReference type="NCBIfam" id="NF010029">
    <property type="entry name" value="PRK13504.1"/>
    <property type="match status" value="1"/>
</dbReference>
<dbReference type="GO" id="GO:0019344">
    <property type="term" value="P:cysteine biosynthetic process"/>
    <property type="evidence" value="ECO:0007669"/>
    <property type="project" value="UniProtKB-KW"/>
</dbReference>
<name>A0A934VWM9_9BACT</name>
<accession>A0A934VWM9</accession>
<dbReference type="FunFam" id="3.30.413.10:FF:000003">
    <property type="entry name" value="Sulfite reductase [NADPH] hemoprotein beta-component"/>
    <property type="match status" value="1"/>
</dbReference>
<dbReference type="GO" id="GO:0050661">
    <property type="term" value="F:NADP binding"/>
    <property type="evidence" value="ECO:0007669"/>
    <property type="project" value="InterPro"/>
</dbReference>
<keyword evidence="10 15" id="KW-0411">Iron-sulfur</keyword>
<dbReference type="InterPro" id="IPR005117">
    <property type="entry name" value="NiRdtase/SiRdtase_haem-b_fer"/>
</dbReference>
<dbReference type="FunFam" id="3.30.413.10:FF:000004">
    <property type="entry name" value="Sulfite reductase [NADPH] hemoprotein beta-component"/>
    <property type="match status" value="1"/>
</dbReference>
<dbReference type="InterPro" id="IPR006066">
    <property type="entry name" value="NO2/SO3_Rdtase_FeS/sirohaem_BS"/>
</dbReference>
<evidence type="ECO:0000256" key="4">
    <source>
        <dbReference type="ARBA" id="ARBA00022605"/>
    </source>
</evidence>
<keyword evidence="3 15" id="KW-0004">4Fe-4S</keyword>
<dbReference type="SUPFAM" id="SSF56014">
    <property type="entry name" value="Nitrite and sulphite reductase 4Fe-4S domain-like"/>
    <property type="match status" value="2"/>
</dbReference>
<keyword evidence="7 15" id="KW-0521">NADP</keyword>
<dbReference type="InterPro" id="IPR011786">
    <property type="entry name" value="CysI"/>
</dbReference>
<evidence type="ECO:0000256" key="12">
    <source>
        <dbReference type="ARBA" id="ARBA00052219"/>
    </source>
</evidence>
<dbReference type="RefSeq" id="WP_200270658.1">
    <property type="nucleotide sequence ID" value="NZ_JAENIJ010000016.1"/>
</dbReference>
<evidence type="ECO:0000256" key="7">
    <source>
        <dbReference type="ARBA" id="ARBA00022857"/>
    </source>
</evidence>
<keyword evidence="4 15" id="KW-0028">Amino-acid biosynthesis</keyword>
<dbReference type="GO" id="GO:0004783">
    <property type="term" value="F:sulfite reductase (NADPH) activity"/>
    <property type="evidence" value="ECO:0007669"/>
    <property type="project" value="UniProtKB-UniRule"/>
</dbReference>
<dbReference type="EMBL" id="JAENIJ010000016">
    <property type="protein sequence ID" value="MBK1882983.1"/>
    <property type="molecule type" value="Genomic_DNA"/>
</dbReference>
<dbReference type="PRINTS" id="PR00397">
    <property type="entry name" value="SIROHAEM"/>
</dbReference>
<feature type="domain" description="Nitrite/Sulfite reductase ferredoxin-like" evidence="17">
    <location>
        <begin position="344"/>
        <end position="409"/>
    </location>
</feature>
<organism evidence="18 19">
    <name type="scientific">Luteolibacter pohnpeiensis</name>
    <dbReference type="NCBI Taxonomy" id="454153"/>
    <lineage>
        <taxon>Bacteria</taxon>
        <taxon>Pseudomonadati</taxon>
        <taxon>Verrucomicrobiota</taxon>
        <taxon>Verrucomicrobiia</taxon>
        <taxon>Verrucomicrobiales</taxon>
        <taxon>Verrucomicrobiaceae</taxon>
        <taxon>Luteolibacter</taxon>
    </lineage>
</organism>
<comment type="similarity">
    <text evidence="2 15">Belongs to the nitrite and sulfite reductase 4Fe-4S domain family.</text>
</comment>
<evidence type="ECO:0000259" key="16">
    <source>
        <dbReference type="Pfam" id="PF01077"/>
    </source>
</evidence>
<keyword evidence="8 15" id="KW-0560">Oxidoreductase</keyword>
<dbReference type="GO" id="GO:0020037">
    <property type="term" value="F:heme binding"/>
    <property type="evidence" value="ECO:0007669"/>
    <property type="project" value="InterPro"/>
</dbReference>